<evidence type="ECO:0000313" key="10">
    <source>
        <dbReference type="Proteomes" id="UP000001235"/>
    </source>
</evidence>
<evidence type="ECO:0000313" key="9">
    <source>
        <dbReference type="EMBL" id="ADL56015.1"/>
    </source>
</evidence>
<keyword evidence="10" id="KW-1185">Reference proteome</keyword>
<dbReference type="InterPro" id="IPR025662">
    <property type="entry name" value="Sigma_54_int_dom_ATP-bd_1"/>
</dbReference>
<dbReference type="InterPro" id="IPR011006">
    <property type="entry name" value="CheY-like_superfamily"/>
</dbReference>
<dbReference type="CDD" id="cd00009">
    <property type="entry name" value="AAA"/>
    <property type="match status" value="1"/>
</dbReference>
<dbReference type="GO" id="GO:0043565">
    <property type="term" value="F:sequence-specific DNA binding"/>
    <property type="evidence" value="ECO:0007669"/>
    <property type="project" value="InterPro"/>
</dbReference>
<gene>
    <name evidence="9" type="ordered locus">Galf_2009</name>
</gene>
<evidence type="ECO:0000256" key="4">
    <source>
        <dbReference type="ARBA" id="ARBA00023125"/>
    </source>
</evidence>
<dbReference type="InterPro" id="IPR027417">
    <property type="entry name" value="P-loop_NTPase"/>
</dbReference>
<evidence type="ECO:0000256" key="3">
    <source>
        <dbReference type="ARBA" id="ARBA00023015"/>
    </source>
</evidence>
<dbReference type="PANTHER" id="PTHR32071:SF122">
    <property type="entry name" value="SIGMA FACTOR"/>
    <property type="match status" value="1"/>
</dbReference>
<feature type="domain" description="Response regulatory" evidence="8">
    <location>
        <begin position="5"/>
        <end position="120"/>
    </location>
</feature>
<dbReference type="SMART" id="SM00448">
    <property type="entry name" value="REC"/>
    <property type="match status" value="1"/>
</dbReference>
<dbReference type="SUPFAM" id="SSF52172">
    <property type="entry name" value="CheY-like"/>
    <property type="match status" value="1"/>
</dbReference>
<dbReference type="STRING" id="395494.Galf_2009"/>
<dbReference type="eggNOG" id="COG2204">
    <property type="taxonomic scope" value="Bacteria"/>
</dbReference>
<dbReference type="CDD" id="cd00156">
    <property type="entry name" value="REC"/>
    <property type="match status" value="1"/>
</dbReference>
<proteinExistence type="predicted"/>
<dbReference type="FunFam" id="3.40.50.300:FF:000006">
    <property type="entry name" value="DNA-binding transcriptional regulator NtrC"/>
    <property type="match status" value="1"/>
</dbReference>
<dbReference type="Pfam" id="PF02954">
    <property type="entry name" value="HTH_8"/>
    <property type="match status" value="1"/>
</dbReference>
<evidence type="ECO:0000259" key="7">
    <source>
        <dbReference type="PROSITE" id="PS50045"/>
    </source>
</evidence>
<dbReference type="PROSITE" id="PS00676">
    <property type="entry name" value="SIGMA54_INTERACT_2"/>
    <property type="match status" value="1"/>
</dbReference>
<dbReference type="PANTHER" id="PTHR32071">
    <property type="entry name" value="TRANSCRIPTIONAL REGULATORY PROTEIN"/>
    <property type="match status" value="1"/>
</dbReference>
<dbReference type="InterPro" id="IPR003593">
    <property type="entry name" value="AAA+_ATPase"/>
</dbReference>
<dbReference type="Proteomes" id="UP000001235">
    <property type="component" value="Chromosome"/>
</dbReference>
<keyword evidence="2" id="KW-0067">ATP-binding</keyword>
<dbReference type="KEGG" id="gca:Galf_2009"/>
<evidence type="ECO:0000256" key="6">
    <source>
        <dbReference type="PROSITE-ProRule" id="PRU00169"/>
    </source>
</evidence>
<feature type="modified residue" description="4-aspartylphosphate" evidence="6">
    <location>
        <position position="54"/>
    </location>
</feature>
<dbReference type="PROSITE" id="PS50110">
    <property type="entry name" value="RESPONSE_REGULATORY"/>
    <property type="match status" value="1"/>
</dbReference>
<evidence type="ECO:0000256" key="2">
    <source>
        <dbReference type="ARBA" id="ARBA00022840"/>
    </source>
</evidence>
<dbReference type="GO" id="GO:0006355">
    <property type="term" value="P:regulation of DNA-templated transcription"/>
    <property type="evidence" value="ECO:0007669"/>
    <property type="project" value="InterPro"/>
</dbReference>
<dbReference type="EMBL" id="CP002159">
    <property type="protein sequence ID" value="ADL56015.1"/>
    <property type="molecule type" value="Genomic_DNA"/>
</dbReference>
<dbReference type="Gene3D" id="1.10.8.60">
    <property type="match status" value="1"/>
</dbReference>
<dbReference type="OrthoDB" id="9761705at2"/>
<dbReference type="Gene3D" id="3.40.50.300">
    <property type="entry name" value="P-loop containing nucleotide triphosphate hydrolases"/>
    <property type="match status" value="1"/>
</dbReference>
<organism evidence="9 10">
    <name type="scientific">Gallionella capsiferriformans (strain ES-2)</name>
    <name type="common">Gallionella ferruginea capsiferriformans (strain ES-2)</name>
    <dbReference type="NCBI Taxonomy" id="395494"/>
    <lineage>
        <taxon>Bacteria</taxon>
        <taxon>Pseudomonadati</taxon>
        <taxon>Pseudomonadota</taxon>
        <taxon>Betaproteobacteria</taxon>
        <taxon>Nitrosomonadales</taxon>
        <taxon>Gallionellaceae</taxon>
        <taxon>Gallionella</taxon>
    </lineage>
</organism>
<protein>
    <submittedName>
        <fullName evidence="9">Two component, sigma54 specific, transcriptional regulator, Fis family</fullName>
    </submittedName>
</protein>
<evidence type="ECO:0000256" key="1">
    <source>
        <dbReference type="ARBA" id="ARBA00022741"/>
    </source>
</evidence>
<dbReference type="SUPFAM" id="SSF46689">
    <property type="entry name" value="Homeodomain-like"/>
    <property type="match status" value="1"/>
</dbReference>
<evidence type="ECO:0000256" key="5">
    <source>
        <dbReference type="ARBA" id="ARBA00023163"/>
    </source>
</evidence>
<dbReference type="PROSITE" id="PS00688">
    <property type="entry name" value="SIGMA54_INTERACT_3"/>
    <property type="match status" value="1"/>
</dbReference>
<keyword evidence="5" id="KW-0804">Transcription</keyword>
<dbReference type="InterPro" id="IPR002078">
    <property type="entry name" value="Sigma_54_int"/>
</dbReference>
<evidence type="ECO:0000259" key="8">
    <source>
        <dbReference type="PROSITE" id="PS50110"/>
    </source>
</evidence>
<dbReference type="InterPro" id="IPR009057">
    <property type="entry name" value="Homeodomain-like_sf"/>
</dbReference>
<dbReference type="AlphaFoldDB" id="D9SHS5"/>
<dbReference type="InterPro" id="IPR001789">
    <property type="entry name" value="Sig_transdc_resp-reg_receiver"/>
</dbReference>
<dbReference type="InterPro" id="IPR058031">
    <property type="entry name" value="AAA_lid_NorR"/>
</dbReference>
<sequence>MSTYRICLIEDDPIMGEALSDRFELEDYHCDWFKTGGAAILALGHTKYDIAICDIQLPDINGEDLFKQLKASEACLPHFIFTTGYGTIDRAVRLLKLGAQDYLTKPLDIHALLNTVQSLCSRSVCSVTRDTMLGVSAAMRHVEALLPRIAKNPTSVLITGESGVGKERLARALRSQYDPEHKMPFVTVNCGALTESLLEAELFGYAKGAFTGALREKRGLFELANGGTLFLDEIGEMSPAMQVKLLRAIQERQIVRVGAETPLHVDIRLICATHQDLKQMVEAGKFREDLYYRIHVIHLHIPPLRERKEDILWLTGNLLEDWNTQNSDLRTLSKPAEQSLLNYPWPGNIRELKHCLERSCILSQQTELSAELLFDDAPAPPEETYSTQESLSEYIQACEKKYINNCLRINDGHIAETAASLGISRKNLWEKMKKLGI</sequence>
<dbReference type="HOGENOM" id="CLU_000445_0_6_4"/>
<dbReference type="Pfam" id="PF25601">
    <property type="entry name" value="AAA_lid_14"/>
    <property type="match status" value="1"/>
</dbReference>
<dbReference type="InterPro" id="IPR025944">
    <property type="entry name" value="Sigma_54_int_dom_CS"/>
</dbReference>
<dbReference type="Pfam" id="PF00158">
    <property type="entry name" value="Sigma54_activat"/>
    <property type="match status" value="1"/>
</dbReference>
<keyword evidence="4" id="KW-0238">DNA-binding</keyword>
<dbReference type="Gene3D" id="1.10.10.60">
    <property type="entry name" value="Homeodomain-like"/>
    <property type="match status" value="1"/>
</dbReference>
<dbReference type="Gene3D" id="3.40.50.2300">
    <property type="match status" value="1"/>
</dbReference>
<dbReference type="InterPro" id="IPR025943">
    <property type="entry name" value="Sigma_54_int_dom_ATP-bd_2"/>
</dbReference>
<dbReference type="PROSITE" id="PS50045">
    <property type="entry name" value="SIGMA54_INTERACT_4"/>
    <property type="match status" value="1"/>
</dbReference>
<keyword evidence="3" id="KW-0805">Transcription regulation</keyword>
<keyword evidence="1" id="KW-0547">Nucleotide-binding</keyword>
<dbReference type="SMART" id="SM00382">
    <property type="entry name" value="AAA"/>
    <property type="match status" value="1"/>
</dbReference>
<keyword evidence="6" id="KW-0597">Phosphoprotein</keyword>
<dbReference type="RefSeq" id="WP_013293947.1">
    <property type="nucleotide sequence ID" value="NC_014394.1"/>
</dbReference>
<dbReference type="PRINTS" id="PR01590">
    <property type="entry name" value="HTHFIS"/>
</dbReference>
<dbReference type="GO" id="GO:0005524">
    <property type="term" value="F:ATP binding"/>
    <property type="evidence" value="ECO:0007669"/>
    <property type="project" value="UniProtKB-KW"/>
</dbReference>
<feature type="domain" description="Sigma-54 factor interaction" evidence="7">
    <location>
        <begin position="132"/>
        <end position="361"/>
    </location>
</feature>
<dbReference type="Pfam" id="PF00072">
    <property type="entry name" value="Response_reg"/>
    <property type="match status" value="1"/>
</dbReference>
<dbReference type="InterPro" id="IPR002197">
    <property type="entry name" value="HTH_Fis"/>
</dbReference>
<reference evidence="9 10" key="1">
    <citation type="submission" date="2010-08" db="EMBL/GenBank/DDBJ databases">
        <title>Complete sequence of Gallionella capsiferriformans ES-2.</title>
        <authorList>
            <consortium name="US DOE Joint Genome Institute"/>
            <person name="Lucas S."/>
            <person name="Copeland A."/>
            <person name="Lapidus A."/>
            <person name="Cheng J.-F."/>
            <person name="Bruce D."/>
            <person name="Goodwin L."/>
            <person name="Pitluck S."/>
            <person name="Chertkov O."/>
            <person name="Davenport K.W."/>
            <person name="Detter J.C."/>
            <person name="Han C."/>
            <person name="Tapia R."/>
            <person name="Land M."/>
            <person name="Hauser L."/>
            <person name="Chang Y.-J."/>
            <person name="Jeffries C."/>
            <person name="Kyrpides N."/>
            <person name="Ivanova N."/>
            <person name="Mikhailova N."/>
            <person name="Shelobolina E.S."/>
            <person name="Picardal F."/>
            <person name="Roden E."/>
            <person name="Emerson D."/>
            <person name="Woyke T."/>
        </authorList>
    </citation>
    <scope>NUCLEOTIDE SEQUENCE [LARGE SCALE GENOMIC DNA]</scope>
    <source>
        <strain evidence="9 10">ES-2</strain>
    </source>
</reference>
<dbReference type="SUPFAM" id="SSF52540">
    <property type="entry name" value="P-loop containing nucleoside triphosphate hydrolases"/>
    <property type="match status" value="1"/>
</dbReference>
<dbReference type="PROSITE" id="PS00675">
    <property type="entry name" value="SIGMA54_INTERACT_1"/>
    <property type="match status" value="1"/>
</dbReference>
<name>D9SHS5_GALCS</name>
<accession>D9SHS5</accession>
<dbReference type="GO" id="GO:0000160">
    <property type="term" value="P:phosphorelay signal transduction system"/>
    <property type="evidence" value="ECO:0007669"/>
    <property type="project" value="InterPro"/>
</dbReference>